<evidence type="ECO:0000313" key="2">
    <source>
        <dbReference type="EMBL" id="KKK53901.1"/>
    </source>
</evidence>
<dbReference type="EMBL" id="LAZR01066273">
    <property type="protein sequence ID" value="KKK53901.1"/>
    <property type="molecule type" value="Genomic_DNA"/>
</dbReference>
<comment type="caution">
    <text evidence="2">The sequence shown here is derived from an EMBL/GenBank/DDBJ whole genome shotgun (WGS) entry which is preliminary data.</text>
</comment>
<organism evidence="2">
    <name type="scientific">marine sediment metagenome</name>
    <dbReference type="NCBI Taxonomy" id="412755"/>
    <lineage>
        <taxon>unclassified sequences</taxon>
        <taxon>metagenomes</taxon>
        <taxon>ecological metagenomes</taxon>
    </lineage>
</organism>
<proteinExistence type="predicted"/>
<evidence type="ECO:0000256" key="1">
    <source>
        <dbReference type="SAM" id="Phobius"/>
    </source>
</evidence>
<accession>A0A0F8Z1B7</accession>
<dbReference type="AlphaFoldDB" id="A0A0F8Z1B7"/>
<keyword evidence="1" id="KW-0812">Transmembrane</keyword>
<keyword evidence="1" id="KW-1133">Transmembrane helix</keyword>
<name>A0A0F8Z1B7_9ZZZZ</name>
<protein>
    <submittedName>
        <fullName evidence="2">Uncharacterized protein</fullName>
    </submittedName>
</protein>
<gene>
    <name evidence="2" type="ORF">LCGC14_3090120</name>
</gene>
<sequence length="197" mass="20448">MAKNKTMWLILGALGIGGLILLLRKPKVSARAGVPTRAGVLGVPAVAPTVAPTTIQGKLIAIASQQTGLPESELTVRSLLPLDVGLATWSFNLTAVGGWNTVAAGNVASDRFIAITGVSYSGTVAEQIRISAASSTVAYFSIQHVPGITTTHHMDISPIIVQQNQPVIIEVYSSAAAGTDEVILEGMTVEPRGRLLA</sequence>
<reference evidence="2" key="1">
    <citation type="journal article" date="2015" name="Nature">
        <title>Complex archaea that bridge the gap between prokaryotes and eukaryotes.</title>
        <authorList>
            <person name="Spang A."/>
            <person name="Saw J.H."/>
            <person name="Jorgensen S.L."/>
            <person name="Zaremba-Niedzwiedzka K."/>
            <person name="Martijn J."/>
            <person name="Lind A.E."/>
            <person name="van Eijk R."/>
            <person name="Schleper C."/>
            <person name="Guy L."/>
            <person name="Ettema T.J."/>
        </authorList>
    </citation>
    <scope>NUCLEOTIDE SEQUENCE</scope>
</reference>
<feature type="transmembrane region" description="Helical" evidence="1">
    <location>
        <begin position="6"/>
        <end position="23"/>
    </location>
</feature>
<keyword evidence="1" id="KW-0472">Membrane</keyword>